<sequence length="205" mass="23428">MATIHFSYVMMLGEVYEQLGLGVPQIVVTPDTEGKFIGYVDLQIPRSETVVQTVRCSSSQFPTATGAEQDAARLAMKRLKEECDLQFKDINYDDSLLYKNLYDHQTTNCAVLTTQYSNLSREHSFLKECHVSTVAQKNEYVNERIKLRNAIGECYAVVNRITVELLRRTPLRPCPIRMLSCSDYLIGSCFCFQQSNFAHGILVWY</sequence>
<proteinExistence type="predicted"/>
<gene>
    <name evidence="1" type="ORF">CB5_LOCUS17848</name>
</gene>
<name>A0A6V7PV07_ANACO</name>
<dbReference type="AlphaFoldDB" id="A0A6V7PV07"/>
<accession>A0A6V7PV07</accession>
<reference evidence="1" key="1">
    <citation type="submission" date="2020-07" db="EMBL/GenBank/DDBJ databases">
        <authorList>
            <person name="Lin J."/>
        </authorList>
    </citation>
    <scope>NUCLEOTIDE SEQUENCE</scope>
</reference>
<dbReference type="EMBL" id="LR862152">
    <property type="protein sequence ID" value="CAD1834637.1"/>
    <property type="molecule type" value="Genomic_DNA"/>
</dbReference>
<organism evidence="1">
    <name type="scientific">Ananas comosus var. bracteatus</name>
    <name type="common">red pineapple</name>
    <dbReference type="NCBI Taxonomy" id="296719"/>
    <lineage>
        <taxon>Eukaryota</taxon>
        <taxon>Viridiplantae</taxon>
        <taxon>Streptophyta</taxon>
        <taxon>Embryophyta</taxon>
        <taxon>Tracheophyta</taxon>
        <taxon>Spermatophyta</taxon>
        <taxon>Magnoliopsida</taxon>
        <taxon>Liliopsida</taxon>
        <taxon>Poales</taxon>
        <taxon>Bromeliaceae</taxon>
        <taxon>Bromelioideae</taxon>
        <taxon>Ananas</taxon>
    </lineage>
</organism>
<protein>
    <submittedName>
        <fullName evidence="1">Uncharacterized protein</fullName>
    </submittedName>
</protein>
<evidence type="ECO:0000313" key="1">
    <source>
        <dbReference type="EMBL" id="CAD1834637.1"/>
    </source>
</evidence>